<dbReference type="SMART" id="SM00086">
    <property type="entry name" value="PAC"/>
    <property type="match status" value="3"/>
</dbReference>
<evidence type="ECO:0000256" key="4">
    <source>
        <dbReference type="ARBA" id="ARBA00022553"/>
    </source>
</evidence>
<feature type="domain" description="Histidine kinase" evidence="10">
    <location>
        <begin position="798"/>
        <end position="1016"/>
    </location>
</feature>
<evidence type="ECO:0000256" key="5">
    <source>
        <dbReference type="ARBA" id="ARBA00022679"/>
    </source>
</evidence>
<evidence type="ECO:0000313" key="15">
    <source>
        <dbReference type="Proteomes" id="UP000232003"/>
    </source>
</evidence>
<dbReference type="SMART" id="SM00387">
    <property type="entry name" value="HATPase_c"/>
    <property type="match status" value="1"/>
</dbReference>
<organism evidence="14 15">
    <name type="scientific">Nostoc flagelliforme CCNUN1</name>
    <dbReference type="NCBI Taxonomy" id="2038116"/>
    <lineage>
        <taxon>Bacteria</taxon>
        <taxon>Bacillati</taxon>
        <taxon>Cyanobacteriota</taxon>
        <taxon>Cyanophyceae</taxon>
        <taxon>Nostocales</taxon>
        <taxon>Nostocaceae</taxon>
        <taxon>Nostoc</taxon>
    </lineage>
</organism>
<dbReference type="SMART" id="SM00448">
    <property type="entry name" value="REC"/>
    <property type="match status" value="1"/>
</dbReference>
<dbReference type="GO" id="GO:0003677">
    <property type="term" value="F:DNA binding"/>
    <property type="evidence" value="ECO:0007669"/>
    <property type="project" value="UniProtKB-KW"/>
</dbReference>
<dbReference type="PANTHER" id="PTHR43547">
    <property type="entry name" value="TWO-COMPONENT HISTIDINE KINASE"/>
    <property type="match status" value="1"/>
</dbReference>
<evidence type="ECO:0000259" key="10">
    <source>
        <dbReference type="PROSITE" id="PS50109"/>
    </source>
</evidence>
<keyword evidence="6" id="KW-0418">Kinase</keyword>
<dbReference type="Gene3D" id="3.40.50.2300">
    <property type="match status" value="1"/>
</dbReference>
<accession>A0A2K8SGC9</accession>
<evidence type="ECO:0000256" key="9">
    <source>
        <dbReference type="PROSITE-ProRule" id="PRU00169"/>
    </source>
</evidence>
<dbReference type="InterPro" id="IPR003661">
    <property type="entry name" value="HisK_dim/P_dom"/>
</dbReference>
<evidence type="ECO:0000259" key="13">
    <source>
        <dbReference type="PROSITE" id="PS50113"/>
    </source>
</evidence>
<feature type="modified residue" description="4-aspartylphosphate" evidence="9">
    <location>
        <position position="1087"/>
    </location>
</feature>
<dbReference type="PROSITE" id="PS50112">
    <property type="entry name" value="PAS"/>
    <property type="match status" value="1"/>
</dbReference>
<dbReference type="InterPro" id="IPR029016">
    <property type="entry name" value="GAF-like_dom_sf"/>
</dbReference>
<reference evidence="14 15" key="1">
    <citation type="submission" date="2017-11" db="EMBL/GenBank/DDBJ databases">
        <title>Complete genome of a free-living desiccation-tolerant cyanobacterium and its photosynthetic adaptation to extreme terrestrial habitat.</title>
        <authorList>
            <person name="Shang J."/>
        </authorList>
    </citation>
    <scope>NUCLEOTIDE SEQUENCE [LARGE SCALE GENOMIC DNA]</scope>
    <source>
        <strain evidence="14 15">CCNUN1</strain>
    </source>
</reference>
<dbReference type="SMART" id="SM00388">
    <property type="entry name" value="HisKA"/>
    <property type="match status" value="1"/>
</dbReference>
<dbReference type="InterPro" id="IPR011006">
    <property type="entry name" value="CheY-like_superfamily"/>
</dbReference>
<feature type="domain" description="Response regulatory" evidence="11">
    <location>
        <begin position="1038"/>
        <end position="1155"/>
    </location>
</feature>
<evidence type="ECO:0000313" key="14">
    <source>
        <dbReference type="EMBL" id="AUB34512.1"/>
    </source>
</evidence>
<dbReference type="InterPro" id="IPR001610">
    <property type="entry name" value="PAC"/>
</dbReference>
<sequence>MCLSPNNTPAVTEVDVLITEALASRPARQPNLAAENRSLHILSQQLIDDPQSTLKTLVEIAIDLCRADTAGVSLLETDSNGESRFRWVAIAGALEFLEQTTTPSNFSPCGTTLQSRQPQLYAHPERYFTYLYHPQFPIVEGLLIPLSVNNQPLGTLWILSHHEARQFDAEDHRLMTSLAGFTASALQSIHQAHQTALEAVRHEQATRAELHYSQMQFEALVANVPGMVYRYLPRTDSPHRFTFVNSGSHELLELEPETILQDANSFVKLIYSEDLASFETSVAQAIENLLPWCWEGRIVTPSGKLKWIQGSSRAVQTAEGYVWDGLLIDLTSHKRAEAALRQSEEFNRQILESSDDCIKVLDLSGLILYMSPGGQAALNISDVRPLLNSSWIEFWQGADRQAVLNAIGCAKAGKISTFQGCLPTQTGEPKWWDNKISPIKGVDGQVERLLCISRDITARRQAEAALRESEERLRRAIAIETVGVIFFNTNGSITESNDAFLKMSGYSREDIEQGLVGWDKMTPPEWMPHSLRAMEEFKATGSTTPYEKEYIRKDGSRWWGLFSAKRLNEEDGVEFIIDITNRKQTQAEREQLLAREQHYANQLQGLTTAALAINSALSVQEVLQVITEQAASIISTHQSVASMTIDQNWAQAINAIHLSDKYAQWRDYDQKSDGSGIYACVCNLNQSMRMTQAELESHPRWRGFGNEAKNHPPMRGWLAAPLIGRDGHNIGLIQLSDKYEGDFTEADEAILVQLAQMASIAVENARLYEAEQQARLAAEASREEAEAANRVKDEFLAVLSHELRSPLNPILGWSNLLQSHKLDEAKTMQALAAIQRNAKLQSDLIEDLLDVSRILRGKLSLNVAPVDLAATIQAGMETVRLAAQAKSISVQTVLEPNVGKVLGDSTRLQQVIWNLLSNAIKFTPEAGQVNIRLEQLGSVAQISVSDTGKGIHADFIPYVFDYFRQADGTTTRKFGGLGLGLAIARHLVELHGGTVEAESPGIGQGATFTIRLPLMSTQPATNQDSKLFAPFLDLTGINVLVVDDDTDTRDLTAFVLEQYGAIVTAVSSATEAFLVLTQSKPDVLLSDIGMPDVDGYMLIEYVRSLFAQGDQIKAIALTAYAGEMNQQQALKAGFHRHISKPIEPMMLVQAISSLVRST</sequence>
<dbReference type="Gene3D" id="3.30.450.20">
    <property type="entry name" value="PAS domain"/>
    <property type="match status" value="3"/>
</dbReference>
<evidence type="ECO:0000259" key="11">
    <source>
        <dbReference type="PROSITE" id="PS50110"/>
    </source>
</evidence>
<dbReference type="SUPFAM" id="SSF55874">
    <property type="entry name" value="ATPase domain of HSP90 chaperone/DNA topoisomerase II/histidine kinase"/>
    <property type="match status" value="1"/>
</dbReference>
<evidence type="ECO:0000256" key="2">
    <source>
        <dbReference type="ARBA" id="ARBA00006402"/>
    </source>
</evidence>
<dbReference type="FunFam" id="3.30.565.10:FF:000010">
    <property type="entry name" value="Sensor histidine kinase RcsC"/>
    <property type="match status" value="1"/>
</dbReference>
<comment type="similarity">
    <text evidence="2">In the N-terminal section; belongs to the phytochrome family.</text>
</comment>
<dbReference type="Pfam" id="PF00512">
    <property type="entry name" value="HisKA"/>
    <property type="match status" value="1"/>
</dbReference>
<dbReference type="Pfam" id="PF13426">
    <property type="entry name" value="PAS_9"/>
    <property type="match status" value="1"/>
</dbReference>
<dbReference type="InterPro" id="IPR000014">
    <property type="entry name" value="PAS"/>
</dbReference>
<dbReference type="InterPro" id="IPR001789">
    <property type="entry name" value="Sig_transdc_resp-reg_receiver"/>
</dbReference>
<dbReference type="PROSITE" id="PS50113">
    <property type="entry name" value="PAC"/>
    <property type="match status" value="2"/>
</dbReference>
<dbReference type="InterPro" id="IPR013656">
    <property type="entry name" value="PAS_4"/>
</dbReference>
<dbReference type="InterPro" id="IPR003018">
    <property type="entry name" value="GAF"/>
</dbReference>
<keyword evidence="4 9" id="KW-0597">Phosphoprotein</keyword>
<dbReference type="Pfam" id="PF02518">
    <property type="entry name" value="HATPase_c"/>
    <property type="match status" value="1"/>
</dbReference>
<dbReference type="InterPro" id="IPR036890">
    <property type="entry name" value="HATPase_C_sf"/>
</dbReference>
<keyword evidence="15" id="KW-1185">Reference proteome</keyword>
<dbReference type="NCBIfam" id="TIGR00229">
    <property type="entry name" value="sensory_box"/>
    <property type="match status" value="2"/>
</dbReference>
<dbReference type="KEGG" id="nfl:COO91_00335"/>
<dbReference type="PROSITE" id="PS50109">
    <property type="entry name" value="HIS_KIN"/>
    <property type="match status" value="1"/>
</dbReference>
<dbReference type="AlphaFoldDB" id="A0A2K8SGC9"/>
<dbReference type="SUPFAM" id="SSF55781">
    <property type="entry name" value="GAF domain-like"/>
    <property type="match status" value="2"/>
</dbReference>
<dbReference type="Gene3D" id="3.30.450.40">
    <property type="match status" value="2"/>
</dbReference>
<dbReference type="CDD" id="cd00082">
    <property type="entry name" value="HisKA"/>
    <property type="match status" value="1"/>
</dbReference>
<dbReference type="Gene3D" id="3.30.565.10">
    <property type="entry name" value="Histidine kinase-like ATPase, C-terminal domain"/>
    <property type="match status" value="1"/>
</dbReference>
<dbReference type="PRINTS" id="PR00344">
    <property type="entry name" value="BCTRLSENSOR"/>
</dbReference>
<dbReference type="InterPro" id="IPR035965">
    <property type="entry name" value="PAS-like_dom_sf"/>
</dbReference>
<dbReference type="EMBL" id="CP024785">
    <property type="protein sequence ID" value="AUB34512.1"/>
    <property type="molecule type" value="Genomic_DNA"/>
</dbReference>
<dbReference type="CDD" id="cd00130">
    <property type="entry name" value="PAS"/>
    <property type="match status" value="2"/>
</dbReference>
<dbReference type="Pfam" id="PF08448">
    <property type="entry name" value="PAS_4"/>
    <property type="match status" value="1"/>
</dbReference>
<dbReference type="SMART" id="SM00091">
    <property type="entry name" value="PAS"/>
    <property type="match status" value="3"/>
</dbReference>
<evidence type="ECO:0000256" key="7">
    <source>
        <dbReference type="ARBA" id="ARBA00023012"/>
    </source>
</evidence>
<evidence type="ECO:0000256" key="1">
    <source>
        <dbReference type="ARBA" id="ARBA00000085"/>
    </source>
</evidence>
<evidence type="ECO:0000256" key="6">
    <source>
        <dbReference type="ARBA" id="ARBA00022777"/>
    </source>
</evidence>
<keyword evidence="7" id="KW-0902">Two-component regulatory system</keyword>
<dbReference type="PANTHER" id="PTHR43547:SF2">
    <property type="entry name" value="HYBRID SIGNAL TRANSDUCTION HISTIDINE KINASE C"/>
    <property type="match status" value="1"/>
</dbReference>
<feature type="domain" description="PAS" evidence="12">
    <location>
        <begin position="469"/>
        <end position="511"/>
    </location>
</feature>
<dbReference type="Gene3D" id="1.10.287.130">
    <property type="match status" value="1"/>
</dbReference>
<dbReference type="SUPFAM" id="SSF47384">
    <property type="entry name" value="Homodimeric domain of signal transducing histidine kinase"/>
    <property type="match status" value="1"/>
</dbReference>
<dbReference type="InterPro" id="IPR013655">
    <property type="entry name" value="PAS_fold_3"/>
</dbReference>
<dbReference type="InterPro" id="IPR004358">
    <property type="entry name" value="Sig_transdc_His_kin-like_C"/>
</dbReference>
<feature type="domain" description="PAC" evidence="13">
    <location>
        <begin position="292"/>
        <end position="342"/>
    </location>
</feature>
<dbReference type="CDD" id="cd16922">
    <property type="entry name" value="HATPase_EvgS-ArcB-TorS-like"/>
    <property type="match status" value="1"/>
</dbReference>
<evidence type="ECO:0000259" key="12">
    <source>
        <dbReference type="PROSITE" id="PS50112"/>
    </source>
</evidence>
<dbReference type="SUPFAM" id="SSF55785">
    <property type="entry name" value="PYP-like sensor domain (PAS domain)"/>
    <property type="match status" value="3"/>
</dbReference>
<dbReference type="Proteomes" id="UP000232003">
    <property type="component" value="Chromosome"/>
</dbReference>
<proteinExistence type="inferred from homology"/>
<dbReference type="InterPro" id="IPR000700">
    <property type="entry name" value="PAS-assoc_C"/>
</dbReference>
<dbReference type="SUPFAM" id="SSF52172">
    <property type="entry name" value="CheY-like"/>
    <property type="match status" value="1"/>
</dbReference>
<dbReference type="InterPro" id="IPR005467">
    <property type="entry name" value="His_kinase_dom"/>
</dbReference>
<keyword evidence="14" id="KW-0238">DNA-binding</keyword>
<dbReference type="RefSeq" id="WP_100897104.1">
    <property type="nucleotide sequence ID" value="NZ_CAWNNC010000001.1"/>
</dbReference>
<keyword evidence="5" id="KW-0808">Transferase</keyword>
<dbReference type="Pfam" id="PF13185">
    <property type="entry name" value="GAF_2"/>
    <property type="match status" value="2"/>
</dbReference>
<name>A0A2K8SGC9_9NOSO</name>
<comment type="catalytic activity">
    <reaction evidence="1">
        <text>ATP + protein L-histidine = ADP + protein N-phospho-L-histidine.</text>
        <dbReference type="EC" id="2.7.13.3"/>
    </reaction>
</comment>
<feature type="domain" description="PAC" evidence="13">
    <location>
        <begin position="416"/>
        <end position="468"/>
    </location>
</feature>
<dbReference type="SMART" id="SM00065">
    <property type="entry name" value="GAF"/>
    <property type="match status" value="2"/>
</dbReference>
<dbReference type="InterPro" id="IPR003594">
    <property type="entry name" value="HATPase_dom"/>
</dbReference>
<protein>
    <recommendedName>
        <fullName evidence="8">Circadian input-output histidine kinase CikA</fullName>
        <ecNumber evidence="3">2.7.13.3</ecNumber>
    </recommendedName>
</protein>
<gene>
    <name evidence="14" type="ORF">COO91_00335</name>
</gene>
<dbReference type="Pfam" id="PF08447">
    <property type="entry name" value="PAS_3"/>
    <property type="match status" value="1"/>
</dbReference>
<evidence type="ECO:0000256" key="3">
    <source>
        <dbReference type="ARBA" id="ARBA00012438"/>
    </source>
</evidence>
<dbReference type="InterPro" id="IPR036097">
    <property type="entry name" value="HisK_dim/P_sf"/>
</dbReference>
<dbReference type="EC" id="2.7.13.3" evidence="3"/>
<evidence type="ECO:0000256" key="8">
    <source>
        <dbReference type="ARBA" id="ARBA00074306"/>
    </source>
</evidence>
<dbReference type="GO" id="GO:0000155">
    <property type="term" value="F:phosphorelay sensor kinase activity"/>
    <property type="evidence" value="ECO:0007669"/>
    <property type="project" value="InterPro"/>
</dbReference>
<dbReference type="PROSITE" id="PS50110">
    <property type="entry name" value="RESPONSE_REGULATORY"/>
    <property type="match status" value="1"/>
</dbReference>
<dbReference type="Pfam" id="PF00072">
    <property type="entry name" value="Response_reg"/>
    <property type="match status" value="1"/>
</dbReference>